<evidence type="ECO:0000256" key="2">
    <source>
        <dbReference type="ARBA" id="ARBA00010617"/>
    </source>
</evidence>
<dbReference type="InterPro" id="IPR036396">
    <property type="entry name" value="Cyt_P450_sf"/>
</dbReference>
<dbReference type="GeneTree" id="ENSGT00940000162064"/>
<evidence type="ECO:0000256" key="4">
    <source>
        <dbReference type="ARBA" id="ARBA00023004"/>
    </source>
</evidence>
<dbReference type="SUPFAM" id="SSF48264">
    <property type="entry name" value="Cytochrome P450"/>
    <property type="match status" value="1"/>
</dbReference>
<proteinExistence type="inferred from homology"/>
<keyword evidence="3" id="KW-0479">Metal-binding</keyword>
<reference evidence="5" key="2">
    <citation type="submission" date="2025-09" db="UniProtKB">
        <authorList>
            <consortium name="Ensembl"/>
        </authorList>
    </citation>
    <scope>IDENTIFICATION</scope>
</reference>
<keyword evidence="4" id="KW-0408">Iron</keyword>
<evidence type="ECO:0000256" key="1">
    <source>
        <dbReference type="ARBA" id="ARBA00001971"/>
    </source>
</evidence>
<evidence type="ECO:0000313" key="6">
    <source>
        <dbReference type="Proteomes" id="UP000694546"/>
    </source>
</evidence>
<dbReference type="InterPro" id="IPR002401">
    <property type="entry name" value="Cyt_P450_E_grp-I"/>
</dbReference>
<keyword evidence="6" id="KW-1185">Reference proteome</keyword>
<dbReference type="GO" id="GO:0005506">
    <property type="term" value="F:iron ion binding"/>
    <property type="evidence" value="ECO:0007669"/>
    <property type="project" value="InterPro"/>
</dbReference>
<name>A0A8C5CXT0_GADMO</name>
<dbReference type="Gene3D" id="1.10.630.10">
    <property type="entry name" value="Cytochrome P450"/>
    <property type="match status" value="1"/>
</dbReference>
<comment type="similarity">
    <text evidence="2">Belongs to the cytochrome P450 family.</text>
</comment>
<dbReference type="GO" id="GO:0006805">
    <property type="term" value="P:xenobiotic metabolic process"/>
    <property type="evidence" value="ECO:0007669"/>
    <property type="project" value="TreeGrafter"/>
</dbReference>
<dbReference type="Pfam" id="PF00067">
    <property type="entry name" value="p450"/>
    <property type="match status" value="1"/>
</dbReference>
<reference evidence="5" key="1">
    <citation type="submission" date="2025-08" db="UniProtKB">
        <authorList>
            <consortium name="Ensembl"/>
        </authorList>
    </citation>
    <scope>IDENTIFICATION</scope>
</reference>
<evidence type="ECO:0000256" key="3">
    <source>
        <dbReference type="ARBA" id="ARBA00022723"/>
    </source>
</evidence>
<dbReference type="InterPro" id="IPR001128">
    <property type="entry name" value="Cyt_P450"/>
</dbReference>
<protein>
    <submittedName>
        <fullName evidence="5">Uncharacterized protein</fullName>
    </submittedName>
</protein>
<dbReference type="AlphaFoldDB" id="A0A8C5CXT0"/>
<dbReference type="GO" id="GO:0006082">
    <property type="term" value="P:organic acid metabolic process"/>
    <property type="evidence" value="ECO:0007669"/>
    <property type="project" value="TreeGrafter"/>
</dbReference>
<organism evidence="5 6">
    <name type="scientific">Gadus morhua</name>
    <name type="common">Atlantic cod</name>
    <dbReference type="NCBI Taxonomy" id="8049"/>
    <lineage>
        <taxon>Eukaryota</taxon>
        <taxon>Metazoa</taxon>
        <taxon>Chordata</taxon>
        <taxon>Craniata</taxon>
        <taxon>Vertebrata</taxon>
        <taxon>Euteleostomi</taxon>
        <taxon>Actinopterygii</taxon>
        <taxon>Neopterygii</taxon>
        <taxon>Teleostei</taxon>
        <taxon>Neoteleostei</taxon>
        <taxon>Acanthomorphata</taxon>
        <taxon>Zeiogadaria</taxon>
        <taxon>Gadariae</taxon>
        <taxon>Gadiformes</taxon>
        <taxon>Gadoidei</taxon>
        <taxon>Gadidae</taxon>
        <taxon>Gadus</taxon>
    </lineage>
</organism>
<accession>A0A8C5CXT0</accession>
<dbReference type="GO" id="GO:0020037">
    <property type="term" value="F:heme binding"/>
    <property type="evidence" value="ECO:0007669"/>
    <property type="project" value="InterPro"/>
</dbReference>
<dbReference type="PANTHER" id="PTHR24300">
    <property type="entry name" value="CYTOCHROME P450 508A4-RELATED"/>
    <property type="match status" value="1"/>
</dbReference>
<dbReference type="GO" id="GO:0016712">
    <property type="term" value="F:oxidoreductase activity, acting on paired donors, with incorporation or reduction of molecular oxygen, reduced flavin or flavoprotein as one donor, and incorporation of one atom of oxygen"/>
    <property type="evidence" value="ECO:0007669"/>
    <property type="project" value="TreeGrafter"/>
</dbReference>
<dbReference type="PRINTS" id="PR00463">
    <property type="entry name" value="EP450I"/>
</dbReference>
<comment type="cofactor">
    <cofactor evidence="1">
        <name>heme</name>
        <dbReference type="ChEBI" id="CHEBI:30413"/>
    </cofactor>
</comment>
<dbReference type="InterPro" id="IPR050182">
    <property type="entry name" value="Cytochrome_P450_fam2"/>
</dbReference>
<dbReference type="GO" id="GO:0005737">
    <property type="term" value="C:cytoplasm"/>
    <property type="evidence" value="ECO:0007669"/>
    <property type="project" value="TreeGrafter"/>
</dbReference>
<dbReference type="PANTHER" id="PTHR24300:SF153">
    <property type="entry name" value="CYTOCHROME P450 2G1-LIKE-RELATED"/>
    <property type="match status" value="1"/>
</dbReference>
<sequence length="118" mass="13257">MSDRKGRRRRLKLSHGSYLIPDWWNWCVPLLTECFVCFVLPDVKLSASYGPVMTIYLGTQRLVVLVGYDVIKEALVENADEFAGRGPIPFLARATRGYGGFTIKHIATCHRVPTTTGL</sequence>
<dbReference type="Proteomes" id="UP000694546">
    <property type="component" value="Chromosome 16"/>
</dbReference>
<evidence type="ECO:0000313" key="5">
    <source>
        <dbReference type="Ensembl" id="ENSGMOP00000067702.1"/>
    </source>
</evidence>
<dbReference type="Ensembl" id="ENSGMOT00000034353.1">
    <property type="protein sequence ID" value="ENSGMOP00000067702.1"/>
    <property type="gene ID" value="ENSGMOG00000026154.1"/>
</dbReference>